<sequence length="134" mass="15669">MSFYALIAGNEENSPMNLKKRTLFYNIDPFRKNIIEQKLNEELEKRLSLETFLEPFRKNQQRKGLAGLMMLHRDEFVTPIPVSATQNQQRFFAMTRQLPQELYGLVTKAAVDSKKEILTDKEIIDGAEKMLLQF</sequence>
<dbReference type="Proteomes" id="UP000192511">
    <property type="component" value="Unassembled WGS sequence"/>
</dbReference>
<organism evidence="1 2">
    <name type="scientific">Legionella anisa</name>
    <dbReference type="NCBI Taxonomy" id="28082"/>
    <lineage>
        <taxon>Bacteria</taxon>
        <taxon>Pseudomonadati</taxon>
        <taxon>Pseudomonadota</taxon>
        <taxon>Gammaproteobacteria</taxon>
        <taxon>Legionellales</taxon>
        <taxon>Legionellaceae</taxon>
        <taxon>Legionella</taxon>
    </lineage>
</organism>
<reference evidence="1" key="1">
    <citation type="submission" date="2017-12" db="EMBL/GenBank/DDBJ databases">
        <title>FDA dAtabase for Regulatory Grade micrObial Sequences (FDA-ARGOS): Supporting development and validation of Infectious Disease Dx tests.</title>
        <authorList>
            <person name="Kerrigan L."/>
            <person name="Tallon L.J."/>
            <person name="Sadzewicz L."/>
            <person name="Sengamalay N."/>
            <person name="Ott S."/>
            <person name="Godinez A."/>
            <person name="Nagaraj S."/>
            <person name="Vavikolanu K."/>
            <person name="Vyas G."/>
            <person name="Nadendla S."/>
            <person name="Aluvathingal J."/>
            <person name="Sichtig H."/>
        </authorList>
    </citation>
    <scope>NUCLEOTIDE SEQUENCE [LARGE SCALE GENOMIC DNA]</scope>
    <source>
        <strain evidence="1">FDAARGOS_200</strain>
    </source>
</reference>
<dbReference type="EMBL" id="NBTX02000004">
    <property type="protein sequence ID" value="PNL61807.1"/>
    <property type="molecule type" value="Genomic_DNA"/>
</dbReference>
<evidence type="ECO:0000313" key="1">
    <source>
        <dbReference type="EMBL" id="PNL61807.1"/>
    </source>
</evidence>
<comment type="caution">
    <text evidence="1">The sequence shown here is derived from an EMBL/GenBank/DDBJ whole genome shotgun (WGS) entry which is preliminary data.</text>
</comment>
<accession>A0AAX0WU14</accession>
<proteinExistence type="predicted"/>
<dbReference type="AlphaFoldDB" id="A0AAX0WU14"/>
<protein>
    <submittedName>
        <fullName evidence="1">Uncharacterized protein</fullName>
    </submittedName>
</protein>
<keyword evidence="2" id="KW-1185">Reference proteome</keyword>
<evidence type="ECO:0000313" key="2">
    <source>
        <dbReference type="Proteomes" id="UP000192511"/>
    </source>
</evidence>
<gene>
    <name evidence="1" type="ORF">A6J39_011635</name>
</gene>
<name>A0AAX0WU14_9GAMM</name>
<dbReference type="RefSeq" id="WP_019232343.1">
    <property type="nucleotide sequence ID" value="NZ_JAPHOY010000002.1"/>
</dbReference>